<organism evidence="1 2">
    <name type="scientific">Steinernema carpocapsae</name>
    <name type="common">Entomopathogenic nematode</name>
    <dbReference type="NCBI Taxonomy" id="34508"/>
    <lineage>
        <taxon>Eukaryota</taxon>
        <taxon>Metazoa</taxon>
        <taxon>Ecdysozoa</taxon>
        <taxon>Nematoda</taxon>
        <taxon>Chromadorea</taxon>
        <taxon>Rhabditida</taxon>
        <taxon>Tylenchina</taxon>
        <taxon>Panagrolaimomorpha</taxon>
        <taxon>Strongyloidoidea</taxon>
        <taxon>Steinernematidae</taxon>
        <taxon>Steinernema</taxon>
    </lineage>
</organism>
<comment type="caution">
    <text evidence="1">The sequence shown here is derived from an EMBL/GenBank/DDBJ whole genome shotgun (WGS) entry which is preliminary data.</text>
</comment>
<accession>A0A4V6I875</accession>
<gene>
    <name evidence="1" type="ORF">L596_004615</name>
</gene>
<name>A0A4V6I875_STECR</name>
<dbReference type="EMBL" id="AZBU02000001">
    <property type="protein sequence ID" value="TMS37743.1"/>
    <property type="molecule type" value="Genomic_DNA"/>
</dbReference>
<dbReference type="AlphaFoldDB" id="A0A4V6I875"/>
<keyword evidence="2" id="KW-1185">Reference proteome</keyword>
<protein>
    <submittedName>
        <fullName evidence="1">Uncharacterized protein</fullName>
    </submittedName>
</protein>
<dbReference type="Proteomes" id="UP000298663">
    <property type="component" value="Chromosome X"/>
</dbReference>
<sequence length="73" mass="8247">MKKCRKDVVVLPSRALLRVSDGVTKRHQLGGVPLGLIKNRLLIYGIKTQAHRSTYKEYALTRAPKRRSTAFAL</sequence>
<dbReference type="EMBL" id="CM016762">
    <property type="protein sequence ID" value="TMS37743.1"/>
    <property type="molecule type" value="Genomic_DNA"/>
</dbReference>
<proteinExistence type="predicted"/>
<evidence type="ECO:0000313" key="1">
    <source>
        <dbReference type="EMBL" id="TMS37743.1"/>
    </source>
</evidence>
<evidence type="ECO:0000313" key="2">
    <source>
        <dbReference type="Proteomes" id="UP000298663"/>
    </source>
</evidence>
<reference evidence="1 2" key="2">
    <citation type="journal article" date="2019" name="G3 (Bethesda)">
        <title>Hybrid Assembly of the Genome of the Entomopathogenic Nematode Steinernema carpocapsae Identifies the X-Chromosome.</title>
        <authorList>
            <person name="Serra L."/>
            <person name="Macchietto M."/>
            <person name="Macias-Munoz A."/>
            <person name="McGill C.J."/>
            <person name="Rodriguez I.M."/>
            <person name="Rodriguez B."/>
            <person name="Murad R."/>
            <person name="Mortazavi A."/>
        </authorList>
    </citation>
    <scope>NUCLEOTIDE SEQUENCE [LARGE SCALE GENOMIC DNA]</scope>
    <source>
        <strain evidence="1 2">ALL</strain>
    </source>
</reference>
<reference evidence="1 2" key="1">
    <citation type="journal article" date="2015" name="Genome Biol.">
        <title>Comparative genomics of Steinernema reveals deeply conserved gene regulatory networks.</title>
        <authorList>
            <person name="Dillman A.R."/>
            <person name="Macchietto M."/>
            <person name="Porter C.F."/>
            <person name="Rogers A."/>
            <person name="Williams B."/>
            <person name="Antoshechkin I."/>
            <person name="Lee M.M."/>
            <person name="Goodwin Z."/>
            <person name="Lu X."/>
            <person name="Lewis E.E."/>
            <person name="Goodrich-Blair H."/>
            <person name="Stock S.P."/>
            <person name="Adams B.J."/>
            <person name="Sternberg P.W."/>
            <person name="Mortazavi A."/>
        </authorList>
    </citation>
    <scope>NUCLEOTIDE SEQUENCE [LARGE SCALE GENOMIC DNA]</scope>
    <source>
        <strain evidence="1 2">ALL</strain>
    </source>
</reference>